<evidence type="ECO:0000313" key="7">
    <source>
        <dbReference type="EMBL" id="SUE39175.1"/>
    </source>
</evidence>
<name>A0A379MX01_9PROT</name>
<feature type="chain" id="PRO_5016979017" description="17 kDa surface antigen" evidence="5">
    <location>
        <begin position="29"/>
        <end position="188"/>
    </location>
</feature>
<proteinExistence type="inferred from homology"/>
<sequence>MRRITSHSRAHRSSSAALRLCLVSLALAGGLAACAPQNTGATYSSATMGVPAAVTYGVVKGTRPVTVQSGRSGVGTAAGAVAGGVAGSFIGGDWRSNVLGGLGGAVLGGLAGNAIERGTGTGQAIEFIIQQDNGGDIAVVQTNEDNLQVGDRVFITHGPDQVRIGRAIGAPPPATGVSARPIGAYAPK</sequence>
<dbReference type="RefSeq" id="WP_239370954.1">
    <property type="nucleotide sequence ID" value="NZ_CP147879.1"/>
</dbReference>
<dbReference type="PROSITE" id="PS51257">
    <property type="entry name" value="PROKAR_LIPOPROTEIN"/>
    <property type="match status" value="1"/>
</dbReference>
<feature type="signal peptide" evidence="5">
    <location>
        <begin position="1"/>
        <end position="28"/>
    </location>
</feature>
<organism evidence="7 8">
    <name type="scientific">Roseomonas mucosa</name>
    <dbReference type="NCBI Taxonomy" id="207340"/>
    <lineage>
        <taxon>Bacteria</taxon>
        <taxon>Pseudomonadati</taxon>
        <taxon>Pseudomonadota</taxon>
        <taxon>Alphaproteobacteria</taxon>
        <taxon>Acetobacterales</taxon>
        <taxon>Roseomonadaceae</taxon>
        <taxon>Roseomonas</taxon>
    </lineage>
</organism>
<dbReference type="GO" id="GO:0009279">
    <property type="term" value="C:cell outer membrane"/>
    <property type="evidence" value="ECO:0007669"/>
    <property type="project" value="UniProtKB-SubCell"/>
</dbReference>
<comment type="similarity">
    <text evidence="2">Belongs to the rickettsiale 17 kDa surface antigen family.</text>
</comment>
<dbReference type="EMBL" id="UGVN01000001">
    <property type="protein sequence ID" value="SUE39175.1"/>
    <property type="molecule type" value="Genomic_DNA"/>
</dbReference>
<keyword evidence="4 7" id="KW-0449">Lipoprotein</keyword>
<evidence type="ECO:0000256" key="5">
    <source>
        <dbReference type="SAM" id="SignalP"/>
    </source>
</evidence>
<evidence type="ECO:0000259" key="6">
    <source>
        <dbReference type="Pfam" id="PF05433"/>
    </source>
</evidence>
<dbReference type="AlphaFoldDB" id="A0A379MX01"/>
<evidence type="ECO:0000256" key="4">
    <source>
        <dbReference type="ARBA" id="ARBA00023288"/>
    </source>
</evidence>
<dbReference type="Proteomes" id="UP000254919">
    <property type="component" value="Unassembled WGS sequence"/>
</dbReference>
<dbReference type="Pfam" id="PF05433">
    <property type="entry name" value="Rick_17kDa_Anti"/>
    <property type="match status" value="1"/>
</dbReference>
<protein>
    <recommendedName>
        <fullName evidence="3">17 kDa surface antigen</fullName>
    </recommendedName>
</protein>
<accession>A0A379MX01</accession>
<evidence type="ECO:0000256" key="1">
    <source>
        <dbReference type="ARBA" id="ARBA00004459"/>
    </source>
</evidence>
<feature type="domain" description="Glycine zipper 2TM" evidence="6">
    <location>
        <begin position="75"/>
        <end position="116"/>
    </location>
</feature>
<dbReference type="InterPro" id="IPR008816">
    <property type="entry name" value="Gly_zipper_2TM_dom"/>
</dbReference>
<keyword evidence="5" id="KW-0732">Signal</keyword>
<reference evidence="7 8" key="1">
    <citation type="submission" date="2018-06" db="EMBL/GenBank/DDBJ databases">
        <authorList>
            <consortium name="Pathogen Informatics"/>
            <person name="Doyle S."/>
        </authorList>
    </citation>
    <scope>NUCLEOTIDE SEQUENCE [LARGE SCALE GENOMIC DNA]</scope>
    <source>
        <strain evidence="7 8">NCTC13291</strain>
    </source>
</reference>
<evidence type="ECO:0000313" key="8">
    <source>
        <dbReference type="Proteomes" id="UP000254919"/>
    </source>
</evidence>
<comment type="subcellular location">
    <subcellularLocation>
        <location evidence="1">Cell outer membrane</location>
        <topology evidence="1">Lipid-anchor</topology>
    </subcellularLocation>
</comment>
<evidence type="ECO:0000256" key="2">
    <source>
        <dbReference type="ARBA" id="ARBA00008681"/>
    </source>
</evidence>
<evidence type="ECO:0000256" key="3">
    <source>
        <dbReference type="ARBA" id="ARBA00015281"/>
    </source>
</evidence>
<gene>
    <name evidence="7" type="primary">slyB</name>
    <name evidence="7" type="ORF">NCTC13291_01126</name>
</gene>